<name>A0A7W9G0G6_9ACTN</name>
<evidence type="ECO:0000259" key="1">
    <source>
        <dbReference type="Pfam" id="PF13649"/>
    </source>
</evidence>
<organism evidence="2 3">
    <name type="scientific">Nonomuraea jabiensis</name>
    <dbReference type="NCBI Taxonomy" id="882448"/>
    <lineage>
        <taxon>Bacteria</taxon>
        <taxon>Bacillati</taxon>
        <taxon>Actinomycetota</taxon>
        <taxon>Actinomycetes</taxon>
        <taxon>Streptosporangiales</taxon>
        <taxon>Streptosporangiaceae</taxon>
        <taxon>Nonomuraea</taxon>
    </lineage>
</organism>
<dbReference type="InterPro" id="IPR029063">
    <property type="entry name" value="SAM-dependent_MTases_sf"/>
</dbReference>
<dbReference type="EMBL" id="JACHMB010000001">
    <property type="protein sequence ID" value="MBB5774918.1"/>
    <property type="molecule type" value="Genomic_DNA"/>
</dbReference>
<dbReference type="CDD" id="cd02440">
    <property type="entry name" value="AdoMet_MTases"/>
    <property type="match status" value="1"/>
</dbReference>
<reference evidence="2 3" key="1">
    <citation type="submission" date="2020-08" db="EMBL/GenBank/DDBJ databases">
        <title>Sequencing the genomes of 1000 actinobacteria strains.</title>
        <authorList>
            <person name="Klenk H.-P."/>
        </authorList>
    </citation>
    <scope>NUCLEOTIDE SEQUENCE [LARGE SCALE GENOMIC DNA]</scope>
    <source>
        <strain evidence="2 3">DSM 45507</strain>
    </source>
</reference>
<proteinExistence type="predicted"/>
<dbReference type="Gene3D" id="3.40.50.150">
    <property type="entry name" value="Vaccinia Virus protein VP39"/>
    <property type="match status" value="1"/>
</dbReference>
<gene>
    <name evidence="2" type="ORF">HD596_001674</name>
</gene>
<dbReference type="SUPFAM" id="SSF53335">
    <property type="entry name" value="S-adenosyl-L-methionine-dependent methyltransferases"/>
    <property type="match status" value="1"/>
</dbReference>
<dbReference type="InterPro" id="IPR041698">
    <property type="entry name" value="Methyltransf_25"/>
</dbReference>
<dbReference type="AlphaFoldDB" id="A0A7W9G0G6"/>
<dbReference type="InterPro" id="IPR050508">
    <property type="entry name" value="Methyltransf_Superfamily"/>
</dbReference>
<dbReference type="GO" id="GO:0008168">
    <property type="term" value="F:methyltransferase activity"/>
    <property type="evidence" value="ECO:0007669"/>
    <property type="project" value="UniProtKB-KW"/>
</dbReference>
<feature type="domain" description="Methyltransferase" evidence="1">
    <location>
        <begin position="54"/>
        <end position="144"/>
    </location>
</feature>
<keyword evidence="2" id="KW-0489">Methyltransferase</keyword>
<keyword evidence="2" id="KW-0808">Transferase</keyword>
<evidence type="ECO:0000313" key="3">
    <source>
        <dbReference type="Proteomes" id="UP000579153"/>
    </source>
</evidence>
<accession>A0A7W9G0G6</accession>
<comment type="caution">
    <text evidence="2">The sequence shown here is derived from an EMBL/GenBank/DDBJ whole genome shotgun (WGS) entry which is preliminary data.</text>
</comment>
<keyword evidence="3" id="KW-1185">Reference proteome</keyword>
<evidence type="ECO:0000313" key="2">
    <source>
        <dbReference type="EMBL" id="MBB5774918.1"/>
    </source>
</evidence>
<dbReference type="RefSeq" id="WP_185068699.1">
    <property type="nucleotide sequence ID" value="NZ_JACHMB010000001.1"/>
</dbReference>
<dbReference type="GO" id="GO:0032259">
    <property type="term" value="P:methylation"/>
    <property type="evidence" value="ECO:0007669"/>
    <property type="project" value="UniProtKB-KW"/>
</dbReference>
<protein>
    <submittedName>
        <fullName evidence="2">SAM-dependent methyltransferase</fullName>
    </submittedName>
</protein>
<dbReference type="PANTHER" id="PTHR42912">
    <property type="entry name" value="METHYLTRANSFERASE"/>
    <property type="match status" value="1"/>
</dbReference>
<dbReference type="Proteomes" id="UP000579153">
    <property type="component" value="Unassembled WGS sequence"/>
</dbReference>
<dbReference type="Pfam" id="PF13649">
    <property type="entry name" value="Methyltransf_25"/>
    <property type="match status" value="1"/>
</dbReference>
<sequence>MTEPDFLRATRTSYDAMAVDYARWIEGELAAKPLDRAILTGFAELVQAAGTGPVADVGCGPGRLTAHLHGLGLPAFGVDLSPQMIAVARQTYPGLRFEVGSMTALDLPDNTLAGIVAWYSTIHVPQEQLPKVFAEFHRVLAPGGHLLLAFQVGEGVSHWTEAAGHAISLDFHRREPDHVADLLNQVGLVVCARLLREPDDDSDYPEDTQQAFLLARKFADDGRP</sequence>